<protein>
    <submittedName>
        <fullName evidence="3">DUF3618 domain-containing protein</fullName>
    </submittedName>
</protein>
<keyword evidence="2" id="KW-0812">Transmembrane</keyword>
<keyword evidence="2" id="KW-1133">Transmembrane helix</keyword>
<accession>A0A6N9YNC6</accession>
<comment type="caution">
    <text evidence="3">The sequence shown here is derived from an EMBL/GenBank/DDBJ whole genome shotgun (WGS) entry which is preliminary data.</text>
</comment>
<name>A0A6N9YNC6_9ACTN</name>
<dbReference type="InterPro" id="IPR022062">
    <property type="entry name" value="DUF3618"/>
</dbReference>
<dbReference type="EMBL" id="JAAGOB010000006">
    <property type="protein sequence ID" value="NED96339.1"/>
    <property type="molecule type" value="Genomic_DNA"/>
</dbReference>
<dbReference type="AlphaFoldDB" id="A0A6N9YNC6"/>
<feature type="compositionally biased region" description="Basic and acidic residues" evidence="1">
    <location>
        <begin position="10"/>
        <end position="20"/>
    </location>
</feature>
<reference evidence="3 4" key="1">
    <citation type="submission" date="2020-02" db="EMBL/GenBank/DDBJ databases">
        <authorList>
            <person name="Li X.-J."/>
            <person name="Feng X.-M."/>
        </authorList>
    </citation>
    <scope>NUCLEOTIDE SEQUENCE [LARGE SCALE GENOMIC DNA]</scope>
    <source>
        <strain evidence="3 4">CGMCC 4.7225</strain>
    </source>
</reference>
<evidence type="ECO:0000256" key="2">
    <source>
        <dbReference type="SAM" id="Phobius"/>
    </source>
</evidence>
<evidence type="ECO:0000256" key="1">
    <source>
        <dbReference type="SAM" id="MobiDB-lite"/>
    </source>
</evidence>
<keyword evidence="4" id="KW-1185">Reference proteome</keyword>
<dbReference type="RefSeq" id="WP_163819101.1">
    <property type="nucleotide sequence ID" value="NZ_JAAGOB010000006.1"/>
</dbReference>
<evidence type="ECO:0000313" key="3">
    <source>
        <dbReference type="EMBL" id="NED96339.1"/>
    </source>
</evidence>
<dbReference type="Proteomes" id="UP000469185">
    <property type="component" value="Unassembled WGS sequence"/>
</dbReference>
<feature type="region of interest" description="Disordered" evidence="1">
    <location>
        <begin position="1"/>
        <end position="20"/>
    </location>
</feature>
<keyword evidence="2" id="KW-0472">Membrane</keyword>
<proteinExistence type="predicted"/>
<gene>
    <name evidence="3" type="ORF">G1H11_13580</name>
</gene>
<dbReference type="Pfam" id="PF12277">
    <property type="entry name" value="DUF3618"/>
    <property type="match status" value="1"/>
</dbReference>
<sequence>MSAPAVPQEESERRPKRSIEEIERTMAQRSERLSRNLDELANRAKPANLARQAGMRPELLGALAGAVLVAGFLVWRVRRRR</sequence>
<organism evidence="3 4">
    <name type="scientific">Phytoactinopolyspora alkaliphila</name>
    <dbReference type="NCBI Taxonomy" id="1783498"/>
    <lineage>
        <taxon>Bacteria</taxon>
        <taxon>Bacillati</taxon>
        <taxon>Actinomycetota</taxon>
        <taxon>Actinomycetes</taxon>
        <taxon>Jiangellales</taxon>
        <taxon>Jiangellaceae</taxon>
        <taxon>Phytoactinopolyspora</taxon>
    </lineage>
</organism>
<evidence type="ECO:0000313" key="4">
    <source>
        <dbReference type="Proteomes" id="UP000469185"/>
    </source>
</evidence>
<feature type="transmembrane region" description="Helical" evidence="2">
    <location>
        <begin position="59"/>
        <end position="77"/>
    </location>
</feature>